<organism evidence="1 2">
    <name type="scientific">Arctium lappa</name>
    <name type="common">Greater burdock</name>
    <name type="synonym">Lappa major</name>
    <dbReference type="NCBI Taxonomy" id="4217"/>
    <lineage>
        <taxon>Eukaryota</taxon>
        <taxon>Viridiplantae</taxon>
        <taxon>Streptophyta</taxon>
        <taxon>Embryophyta</taxon>
        <taxon>Tracheophyta</taxon>
        <taxon>Spermatophyta</taxon>
        <taxon>Magnoliopsida</taxon>
        <taxon>eudicotyledons</taxon>
        <taxon>Gunneridae</taxon>
        <taxon>Pentapetalae</taxon>
        <taxon>asterids</taxon>
        <taxon>campanulids</taxon>
        <taxon>Asterales</taxon>
        <taxon>Asteraceae</taxon>
        <taxon>Carduoideae</taxon>
        <taxon>Cardueae</taxon>
        <taxon>Arctiinae</taxon>
        <taxon>Arctium</taxon>
    </lineage>
</organism>
<protein>
    <submittedName>
        <fullName evidence="1">Uncharacterized protein</fullName>
    </submittedName>
</protein>
<evidence type="ECO:0000313" key="1">
    <source>
        <dbReference type="EMBL" id="KAI3727513.1"/>
    </source>
</evidence>
<accession>A0ACB9BZU4</accession>
<comment type="caution">
    <text evidence="1">The sequence shown here is derived from an EMBL/GenBank/DDBJ whole genome shotgun (WGS) entry which is preliminary data.</text>
</comment>
<evidence type="ECO:0000313" key="2">
    <source>
        <dbReference type="Proteomes" id="UP001055879"/>
    </source>
</evidence>
<reference evidence="2" key="1">
    <citation type="journal article" date="2022" name="Mol. Ecol. Resour.">
        <title>The genomes of chicory, endive, great burdock and yacon provide insights into Asteraceae palaeo-polyploidization history and plant inulin production.</title>
        <authorList>
            <person name="Fan W."/>
            <person name="Wang S."/>
            <person name="Wang H."/>
            <person name="Wang A."/>
            <person name="Jiang F."/>
            <person name="Liu H."/>
            <person name="Zhao H."/>
            <person name="Xu D."/>
            <person name="Zhang Y."/>
        </authorList>
    </citation>
    <scope>NUCLEOTIDE SEQUENCE [LARGE SCALE GENOMIC DNA]</scope>
    <source>
        <strain evidence="2">cv. Niubang</strain>
    </source>
</reference>
<keyword evidence="2" id="KW-1185">Reference proteome</keyword>
<dbReference type="EMBL" id="CM042051">
    <property type="protein sequence ID" value="KAI3727513.1"/>
    <property type="molecule type" value="Genomic_DNA"/>
</dbReference>
<reference evidence="1 2" key="2">
    <citation type="journal article" date="2022" name="Mol. Ecol. Resour.">
        <title>The genomes of chicory, endive, great burdock and yacon provide insights into Asteraceae paleo-polyploidization history and plant inulin production.</title>
        <authorList>
            <person name="Fan W."/>
            <person name="Wang S."/>
            <person name="Wang H."/>
            <person name="Wang A."/>
            <person name="Jiang F."/>
            <person name="Liu H."/>
            <person name="Zhao H."/>
            <person name="Xu D."/>
            <person name="Zhang Y."/>
        </authorList>
    </citation>
    <scope>NUCLEOTIDE SEQUENCE [LARGE SCALE GENOMIC DNA]</scope>
    <source>
        <strain evidence="2">cv. Niubang</strain>
    </source>
</reference>
<dbReference type="Proteomes" id="UP001055879">
    <property type="component" value="Linkage Group LG05"/>
</dbReference>
<gene>
    <name evidence="1" type="ORF">L6452_16129</name>
</gene>
<proteinExistence type="predicted"/>
<sequence>MAPLINQGSWWLQMIITHHLTPALFTISLLILAILCYKFTFSTTPNGAPSLPPGPRGLPIVGYLPFLGHDLHKQFTNLARSYGPIFKLQVGSKVHVVINTLDLAKTVVRDQDEIFANRKPSIAAATSTYGGQDIVWSNSNSYWRNLRKILVQEVLSNKSLEACQSYRRDEVRKTIKKVYDKIGTAIDINEISFSTEANVLTSIIWENTSAELGAKDSNLVGELQMIVSEIVELVSQPNISDLFPNLAWLDLQGVERKMKKKLKQLDRIFTSIIDDRIKFKSKRSNDATEHERNKDFIQILLDLMEEKKATSLNITQIKALLVDIMVAGTETTTTLIEWAMAEIMQDVNVMKRVQEELEEIVGLNNIVEESHLPKLQYLDAVIKETFRLHPVVPFLIPRSPTQSCTVGSYTVPKGCIVFLNVWAIQRDPENWDNPLEFKPERFLENKWDYVGNNLKFFPFGSGRRLCPGVSLAEKMQMYVLATLLHSFDWALPKGEEHDLSDKFGITLKKRKPLIAIPSQRLPNVNLYM</sequence>
<name>A0ACB9BZU4_ARCLA</name>